<dbReference type="EMBL" id="BGZK01001130">
    <property type="protein sequence ID" value="GBP72015.1"/>
    <property type="molecule type" value="Genomic_DNA"/>
</dbReference>
<evidence type="ECO:0000313" key="3">
    <source>
        <dbReference type="Proteomes" id="UP000299102"/>
    </source>
</evidence>
<keyword evidence="3" id="KW-1185">Reference proteome</keyword>
<accession>A0A4C1YCE1</accession>
<feature type="compositionally biased region" description="Polar residues" evidence="1">
    <location>
        <begin position="52"/>
        <end position="61"/>
    </location>
</feature>
<organism evidence="2 3">
    <name type="scientific">Eumeta variegata</name>
    <name type="common">Bagworm moth</name>
    <name type="synonym">Eumeta japonica</name>
    <dbReference type="NCBI Taxonomy" id="151549"/>
    <lineage>
        <taxon>Eukaryota</taxon>
        <taxon>Metazoa</taxon>
        <taxon>Ecdysozoa</taxon>
        <taxon>Arthropoda</taxon>
        <taxon>Hexapoda</taxon>
        <taxon>Insecta</taxon>
        <taxon>Pterygota</taxon>
        <taxon>Neoptera</taxon>
        <taxon>Endopterygota</taxon>
        <taxon>Lepidoptera</taxon>
        <taxon>Glossata</taxon>
        <taxon>Ditrysia</taxon>
        <taxon>Tineoidea</taxon>
        <taxon>Psychidae</taxon>
        <taxon>Oiketicinae</taxon>
        <taxon>Eumeta</taxon>
    </lineage>
</organism>
<evidence type="ECO:0000313" key="2">
    <source>
        <dbReference type="EMBL" id="GBP72015.1"/>
    </source>
</evidence>
<proteinExistence type="predicted"/>
<comment type="caution">
    <text evidence="2">The sequence shown here is derived from an EMBL/GenBank/DDBJ whole genome shotgun (WGS) entry which is preliminary data.</text>
</comment>
<evidence type="ECO:0000256" key="1">
    <source>
        <dbReference type="SAM" id="MobiDB-lite"/>
    </source>
</evidence>
<dbReference type="AlphaFoldDB" id="A0A4C1YCE1"/>
<sequence length="79" mass="8733">MDRATAFCCHLSSAVQRAWSLSFAVHPKVAMLNTIVEWRFDRARVPLASGKQRAQVQNSGSLGKHSPSRALVTTRRVPS</sequence>
<dbReference type="Proteomes" id="UP000299102">
    <property type="component" value="Unassembled WGS sequence"/>
</dbReference>
<protein>
    <submittedName>
        <fullName evidence="2">Uncharacterized protein</fullName>
    </submittedName>
</protein>
<feature type="region of interest" description="Disordered" evidence="1">
    <location>
        <begin position="49"/>
        <end position="79"/>
    </location>
</feature>
<name>A0A4C1YCE1_EUMVA</name>
<gene>
    <name evidence="2" type="ORF">EVAR_51264_1</name>
</gene>
<reference evidence="2 3" key="1">
    <citation type="journal article" date="2019" name="Commun. Biol.">
        <title>The bagworm genome reveals a unique fibroin gene that provides high tensile strength.</title>
        <authorList>
            <person name="Kono N."/>
            <person name="Nakamura H."/>
            <person name="Ohtoshi R."/>
            <person name="Tomita M."/>
            <person name="Numata K."/>
            <person name="Arakawa K."/>
        </authorList>
    </citation>
    <scope>NUCLEOTIDE SEQUENCE [LARGE SCALE GENOMIC DNA]</scope>
</reference>